<reference evidence="2" key="2">
    <citation type="submission" date="2020-09" db="EMBL/GenBank/DDBJ databases">
        <authorList>
            <person name="Sun Q."/>
            <person name="Kim S."/>
        </authorList>
    </citation>
    <scope>NUCLEOTIDE SEQUENCE</scope>
    <source>
        <strain evidence="2">KCTC 32296</strain>
    </source>
</reference>
<dbReference type="RefSeq" id="WP_229807593.1">
    <property type="nucleotide sequence ID" value="NZ_BMZB01000001.1"/>
</dbReference>
<reference evidence="2" key="1">
    <citation type="journal article" date="2014" name="Int. J. Syst. Evol. Microbiol.">
        <title>Complete genome sequence of Corynebacterium casei LMG S-19264T (=DSM 44701T), isolated from a smear-ripened cheese.</title>
        <authorList>
            <consortium name="US DOE Joint Genome Institute (JGI-PGF)"/>
            <person name="Walter F."/>
            <person name="Albersmeier A."/>
            <person name="Kalinowski J."/>
            <person name="Ruckert C."/>
        </authorList>
    </citation>
    <scope>NUCLEOTIDE SEQUENCE</scope>
    <source>
        <strain evidence="2">KCTC 32296</strain>
    </source>
</reference>
<accession>A0A918Q1G8</accession>
<keyword evidence="3" id="KW-1185">Reference proteome</keyword>
<organism evidence="2 3">
    <name type="scientific">Asticcacaulis endophyticus</name>
    <dbReference type="NCBI Taxonomy" id="1395890"/>
    <lineage>
        <taxon>Bacteria</taxon>
        <taxon>Pseudomonadati</taxon>
        <taxon>Pseudomonadota</taxon>
        <taxon>Alphaproteobacteria</taxon>
        <taxon>Caulobacterales</taxon>
        <taxon>Caulobacteraceae</taxon>
        <taxon>Asticcacaulis</taxon>
    </lineage>
</organism>
<proteinExistence type="predicted"/>
<sequence>MSPNLAQDTSTKGAISFTKDAKFKEACVGYDYLDRLITPAVKAAQGANGAAALWERPHDRPSDRFTPAEAAFIAQRDSFYMASVSENGWPYVQHRGGPAGFLKVLDDTHLGFADFRGNRQYISLGNVSVDDRVSLFLMDYPHQARLKVLAHASVHDLKVEPELAAKLATPGYRGVAERGIVLRLEAFDWNCPQHITPRFTASEIEAATAPLRNRIAELEVEVAALRKAGG</sequence>
<dbReference type="Proteomes" id="UP000662572">
    <property type="component" value="Unassembled WGS sequence"/>
</dbReference>
<dbReference type="Pfam" id="PF01243">
    <property type="entry name" value="PNPOx_N"/>
    <property type="match status" value="1"/>
</dbReference>
<evidence type="ECO:0000313" key="3">
    <source>
        <dbReference type="Proteomes" id="UP000662572"/>
    </source>
</evidence>
<evidence type="ECO:0000313" key="2">
    <source>
        <dbReference type="EMBL" id="GGZ29059.1"/>
    </source>
</evidence>
<dbReference type="InterPro" id="IPR012349">
    <property type="entry name" value="Split_barrel_FMN-bd"/>
</dbReference>
<gene>
    <name evidence="2" type="ORF">GCM10011273_13760</name>
</gene>
<dbReference type="Gene3D" id="2.30.110.10">
    <property type="entry name" value="Electron Transport, Fmn-binding Protein, Chain A"/>
    <property type="match status" value="1"/>
</dbReference>
<dbReference type="PANTHER" id="PTHR42815">
    <property type="entry name" value="FAD-BINDING, PUTATIVE (AFU_ORTHOLOGUE AFUA_6G07600)-RELATED"/>
    <property type="match status" value="1"/>
</dbReference>
<name>A0A918Q1G8_9CAUL</name>
<feature type="domain" description="Pyridoxamine 5'-phosphate oxidase N-terminal" evidence="1">
    <location>
        <begin position="66"/>
        <end position="155"/>
    </location>
</feature>
<dbReference type="SUPFAM" id="SSF50475">
    <property type="entry name" value="FMN-binding split barrel"/>
    <property type="match status" value="1"/>
</dbReference>
<dbReference type="InterPro" id="IPR011576">
    <property type="entry name" value="Pyridox_Oxase_N"/>
</dbReference>
<dbReference type="EMBL" id="BMZB01000001">
    <property type="protein sequence ID" value="GGZ29059.1"/>
    <property type="molecule type" value="Genomic_DNA"/>
</dbReference>
<protein>
    <submittedName>
        <fullName evidence="2">Pyridoxamine 5'-phosphate oxidase</fullName>
    </submittedName>
</protein>
<dbReference type="PANTHER" id="PTHR42815:SF2">
    <property type="entry name" value="FAD-BINDING, PUTATIVE (AFU_ORTHOLOGUE AFUA_6G07600)-RELATED"/>
    <property type="match status" value="1"/>
</dbReference>
<comment type="caution">
    <text evidence="2">The sequence shown here is derived from an EMBL/GenBank/DDBJ whole genome shotgun (WGS) entry which is preliminary data.</text>
</comment>
<dbReference type="AlphaFoldDB" id="A0A918Q1G8"/>
<evidence type="ECO:0000259" key="1">
    <source>
        <dbReference type="Pfam" id="PF01243"/>
    </source>
</evidence>